<dbReference type="InterPro" id="IPR023584">
    <property type="entry name" value="Ribosome_recyc_fac_dom"/>
</dbReference>
<dbReference type="GO" id="GO:0043023">
    <property type="term" value="F:ribosomal large subunit binding"/>
    <property type="evidence" value="ECO:0007669"/>
    <property type="project" value="TreeGrafter"/>
</dbReference>
<protein>
    <recommendedName>
        <fullName evidence="3">Ribosome recycling factor domain-containing protein</fullName>
    </recommendedName>
</protein>
<dbReference type="PANTHER" id="PTHR20982">
    <property type="entry name" value="RIBOSOME RECYCLING FACTOR"/>
    <property type="match status" value="1"/>
</dbReference>
<dbReference type="InterPro" id="IPR036191">
    <property type="entry name" value="RRF_sf"/>
</dbReference>
<dbReference type="EMBL" id="MHUL01000025">
    <property type="protein sequence ID" value="OHA76753.1"/>
    <property type="molecule type" value="Genomic_DNA"/>
</dbReference>
<comment type="caution">
    <text evidence="4">The sequence shown here is derived from an EMBL/GenBank/DDBJ whole genome shotgun (WGS) entry which is preliminary data.</text>
</comment>
<dbReference type="SUPFAM" id="SSF55194">
    <property type="entry name" value="Ribosome recycling factor, RRF"/>
    <property type="match status" value="1"/>
</dbReference>
<dbReference type="AlphaFoldDB" id="A0A1G2RV90"/>
<gene>
    <name evidence="4" type="ORF">A3J30_03620</name>
</gene>
<evidence type="ECO:0000313" key="5">
    <source>
        <dbReference type="Proteomes" id="UP000178222"/>
    </source>
</evidence>
<dbReference type="Proteomes" id="UP000178222">
    <property type="component" value="Unassembled WGS sequence"/>
</dbReference>
<dbReference type="Gene3D" id="3.30.1360.40">
    <property type="match status" value="1"/>
</dbReference>
<keyword evidence="2" id="KW-0648">Protein biosynthesis</keyword>
<dbReference type="InterPro" id="IPR002661">
    <property type="entry name" value="Ribosome_recyc_fac"/>
</dbReference>
<proteinExistence type="inferred from homology"/>
<dbReference type="PANTHER" id="PTHR20982:SF3">
    <property type="entry name" value="MITOCHONDRIAL RIBOSOME RECYCLING FACTOR PSEUDO 1"/>
    <property type="match status" value="1"/>
</dbReference>
<name>A0A1G2RV90_9BACT</name>
<organism evidence="4 5">
    <name type="scientific">Candidatus Wildermuthbacteria bacterium RIFCSPLOWO2_02_FULL_47_9c</name>
    <dbReference type="NCBI Taxonomy" id="1802466"/>
    <lineage>
        <taxon>Bacteria</taxon>
        <taxon>Candidatus Wildermuthiibacteriota</taxon>
    </lineage>
</organism>
<evidence type="ECO:0000256" key="1">
    <source>
        <dbReference type="ARBA" id="ARBA00005912"/>
    </source>
</evidence>
<dbReference type="Gene3D" id="1.10.132.20">
    <property type="entry name" value="Ribosome-recycling factor"/>
    <property type="match status" value="1"/>
</dbReference>
<dbReference type="Pfam" id="PF01765">
    <property type="entry name" value="RRF"/>
    <property type="match status" value="1"/>
</dbReference>
<feature type="domain" description="Ribosome recycling factor" evidence="3">
    <location>
        <begin position="20"/>
        <end position="180"/>
    </location>
</feature>
<dbReference type="GO" id="GO:0006412">
    <property type="term" value="P:translation"/>
    <property type="evidence" value="ECO:0007669"/>
    <property type="project" value="UniProtKB-KW"/>
</dbReference>
<evidence type="ECO:0000259" key="3">
    <source>
        <dbReference type="Pfam" id="PF01765"/>
    </source>
</evidence>
<accession>A0A1G2RV90</accession>
<evidence type="ECO:0000256" key="2">
    <source>
        <dbReference type="ARBA" id="ARBA00022917"/>
    </source>
</evidence>
<evidence type="ECO:0000313" key="4">
    <source>
        <dbReference type="EMBL" id="OHA76753.1"/>
    </source>
</evidence>
<sequence>MEKELLAKTRQEMAKAVDFFSKELLKIRTSHVSPAMVEDIPVTAFSQKMTVKQLASISCPQPRLLIIQPWDRSYLEPIEKALLAASMGPIVDKDAIRLPFPPLTEEFRKNLAKAISVKAEETRKVIRKCREDAWDRLQDWSKEGKVREDAKFKGKEGLQKLVDEYHGTIESLKERKIKELEG</sequence>
<reference evidence="4 5" key="1">
    <citation type="journal article" date="2016" name="Nat. Commun.">
        <title>Thousands of microbial genomes shed light on interconnected biogeochemical processes in an aquifer system.</title>
        <authorList>
            <person name="Anantharaman K."/>
            <person name="Brown C.T."/>
            <person name="Hug L.A."/>
            <person name="Sharon I."/>
            <person name="Castelle C.J."/>
            <person name="Probst A.J."/>
            <person name="Thomas B.C."/>
            <person name="Singh A."/>
            <person name="Wilkins M.J."/>
            <person name="Karaoz U."/>
            <person name="Brodie E.L."/>
            <person name="Williams K.H."/>
            <person name="Hubbard S.S."/>
            <person name="Banfield J.F."/>
        </authorList>
    </citation>
    <scope>NUCLEOTIDE SEQUENCE [LARGE SCALE GENOMIC DNA]</scope>
</reference>
<comment type="similarity">
    <text evidence="1">Belongs to the RRF family.</text>
</comment>